<dbReference type="PRINTS" id="PR02040">
    <property type="entry name" value="CDK2IP"/>
</dbReference>
<sequence length="214" mass="25086">MEAPCTNSIFITPRKTDLNSARKIKDNAADWHNFMLKWEVFNNTGFSIANRIVNMKLSNQRESEIMREAFEGEDANSNLGMSNFQYNKELQECCTELLDILDKMIKLELKMEKLCTTTKGIVDLDTYQYGESGRKMPLFHTWPIKYFYEISVQLTEMYKKELQLKRIIVQEIAHTSSPDLMMVELSAWLYQPYIEEKARLLTESMLLETGHRSL</sequence>
<name>A0A401PKZ2_SCYTO</name>
<dbReference type="Proteomes" id="UP000288216">
    <property type="component" value="Unassembled WGS sequence"/>
</dbReference>
<dbReference type="PANTHER" id="PTHR15827:SF2">
    <property type="entry name" value="CYCLIN-DEPENDENT KINASE 2-INTERACTING PROTEIN"/>
    <property type="match status" value="1"/>
</dbReference>
<dbReference type="OrthoDB" id="17066at2759"/>
<organism evidence="1 2">
    <name type="scientific">Scyliorhinus torazame</name>
    <name type="common">Cloudy catshark</name>
    <name type="synonym">Catulus torazame</name>
    <dbReference type="NCBI Taxonomy" id="75743"/>
    <lineage>
        <taxon>Eukaryota</taxon>
        <taxon>Metazoa</taxon>
        <taxon>Chordata</taxon>
        <taxon>Craniata</taxon>
        <taxon>Vertebrata</taxon>
        <taxon>Chondrichthyes</taxon>
        <taxon>Elasmobranchii</taxon>
        <taxon>Galeomorphii</taxon>
        <taxon>Galeoidea</taxon>
        <taxon>Carcharhiniformes</taxon>
        <taxon>Scyliorhinidae</taxon>
        <taxon>Scyliorhinus</taxon>
    </lineage>
</organism>
<gene>
    <name evidence="1" type="ORF">scyTo_0002865</name>
</gene>
<comment type="caution">
    <text evidence="1">The sequence shown here is derived from an EMBL/GenBank/DDBJ whole genome shotgun (WGS) entry which is preliminary data.</text>
</comment>
<dbReference type="EMBL" id="BFAA01000740">
    <property type="protein sequence ID" value="GCB73783.1"/>
    <property type="molecule type" value="Genomic_DNA"/>
</dbReference>
<accession>A0A401PKZ2</accession>
<reference evidence="1 2" key="1">
    <citation type="journal article" date="2018" name="Nat. Ecol. Evol.">
        <title>Shark genomes provide insights into elasmobranch evolution and the origin of vertebrates.</title>
        <authorList>
            <person name="Hara Y"/>
            <person name="Yamaguchi K"/>
            <person name="Onimaru K"/>
            <person name="Kadota M"/>
            <person name="Koyanagi M"/>
            <person name="Keeley SD"/>
            <person name="Tatsumi K"/>
            <person name="Tanaka K"/>
            <person name="Motone F"/>
            <person name="Kageyama Y"/>
            <person name="Nozu R"/>
            <person name="Adachi N"/>
            <person name="Nishimura O"/>
            <person name="Nakagawa R"/>
            <person name="Tanegashima C"/>
            <person name="Kiyatake I"/>
            <person name="Matsumoto R"/>
            <person name="Murakumo K"/>
            <person name="Nishida K"/>
            <person name="Terakita A"/>
            <person name="Kuratani S"/>
            <person name="Sato K"/>
            <person name="Hyodo S Kuraku.S."/>
        </authorList>
    </citation>
    <scope>NUCLEOTIDE SEQUENCE [LARGE SCALE GENOMIC DNA]</scope>
</reference>
<dbReference type="PANTHER" id="PTHR15827">
    <property type="entry name" value="CYCLIN-DEPENDENT KINASE 2-INTERACTING PROTEIN"/>
    <property type="match status" value="1"/>
</dbReference>
<keyword evidence="2" id="KW-1185">Reference proteome</keyword>
<dbReference type="STRING" id="75743.A0A401PKZ2"/>
<evidence type="ECO:0008006" key="3">
    <source>
        <dbReference type="Google" id="ProtNLM"/>
    </source>
</evidence>
<dbReference type="InterPro" id="IPR023250">
    <property type="entry name" value="Cyclin-dep_Kinase_2_interact"/>
</dbReference>
<evidence type="ECO:0000313" key="2">
    <source>
        <dbReference type="Proteomes" id="UP000288216"/>
    </source>
</evidence>
<evidence type="ECO:0000313" key="1">
    <source>
        <dbReference type="EMBL" id="GCB73783.1"/>
    </source>
</evidence>
<dbReference type="OMA" id="KLFTTWP"/>
<proteinExistence type="predicted"/>
<dbReference type="AlphaFoldDB" id="A0A401PKZ2"/>
<protein>
    <recommendedName>
        <fullName evidence="3">Cyclin-dependent kinase 2-interacting protein</fullName>
    </recommendedName>
</protein>